<organism evidence="3">
    <name type="scientific">marine metagenome</name>
    <dbReference type="NCBI Taxonomy" id="408172"/>
    <lineage>
        <taxon>unclassified sequences</taxon>
        <taxon>metagenomes</taxon>
        <taxon>ecological metagenomes</taxon>
    </lineage>
</organism>
<dbReference type="PANTHER" id="PTHR44858:SF1">
    <property type="entry name" value="UDP-N-ACETYLGLUCOSAMINE--PEPTIDE N-ACETYLGLUCOSAMINYLTRANSFERASE SPINDLY-RELATED"/>
    <property type="match status" value="1"/>
</dbReference>
<keyword evidence="2" id="KW-0802">TPR repeat</keyword>
<gene>
    <name evidence="3" type="ORF">METZ01_LOCUS154990</name>
</gene>
<evidence type="ECO:0000313" key="3">
    <source>
        <dbReference type="EMBL" id="SVB02136.1"/>
    </source>
</evidence>
<sequence length="191" mass="21815">MMRINTDVESSHSAQDLSKAETLQKFGLFFQKMGELDLAVSVYQRVLDLGADSPDLRFNYGAARLKQIRPTEALNHFKAAARRQPEEPGIHLGMANSHQLLGDIASAEACLEKELMLSPDSAQAAVNLGWILEEQNRVPEALMQYRKALYYNPNHPDLRWNHGLACLMLGDYARGWRDYEFRWKARNKQKP</sequence>
<dbReference type="EMBL" id="UINC01025825">
    <property type="protein sequence ID" value="SVB02136.1"/>
    <property type="molecule type" value="Genomic_DNA"/>
</dbReference>
<feature type="non-terminal residue" evidence="3">
    <location>
        <position position="191"/>
    </location>
</feature>
<accession>A0A382AKV3</accession>
<dbReference type="SMART" id="SM00028">
    <property type="entry name" value="TPR"/>
    <property type="match status" value="4"/>
</dbReference>
<proteinExistence type="predicted"/>
<evidence type="ECO:0000256" key="1">
    <source>
        <dbReference type="ARBA" id="ARBA00022737"/>
    </source>
</evidence>
<dbReference type="SUPFAM" id="SSF48452">
    <property type="entry name" value="TPR-like"/>
    <property type="match status" value="1"/>
</dbReference>
<dbReference type="PANTHER" id="PTHR44858">
    <property type="entry name" value="TETRATRICOPEPTIDE REPEAT PROTEIN 6"/>
    <property type="match status" value="1"/>
</dbReference>
<name>A0A382AKV3_9ZZZZ</name>
<dbReference type="PROSITE" id="PS50005">
    <property type="entry name" value="TPR"/>
    <property type="match status" value="2"/>
</dbReference>
<keyword evidence="1" id="KW-0677">Repeat</keyword>
<dbReference type="Pfam" id="PF13432">
    <property type="entry name" value="TPR_16"/>
    <property type="match status" value="2"/>
</dbReference>
<reference evidence="3" key="1">
    <citation type="submission" date="2018-05" db="EMBL/GenBank/DDBJ databases">
        <authorList>
            <person name="Lanie J.A."/>
            <person name="Ng W.-L."/>
            <person name="Kazmierczak K.M."/>
            <person name="Andrzejewski T.M."/>
            <person name="Davidsen T.M."/>
            <person name="Wayne K.J."/>
            <person name="Tettelin H."/>
            <person name="Glass J.I."/>
            <person name="Rusch D."/>
            <person name="Podicherti R."/>
            <person name="Tsui H.-C.T."/>
            <person name="Winkler M.E."/>
        </authorList>
    </citation>
    <scope>NUCLEOTIDE SEQUENCE</scope>
</reference>
<evidence type="ECO:0000256" key="2">
    <source>
        <dbReference type="ARBA" id="ARBA00022803"/>
    </source>
</evidence>
<dbReference type="InterPro" id="IPR050498">
    <property type="entry name" value="Ycf3"/>
</dbReference>
<protein>
    <submittedName>
        <fullName evidence="3">Uncharacterized protein</fullName>
    </submittedName>
</protein>
<dbReference type="InterPro" id="IPR019734">
    <property type="entry name" value="TPR_rpt"/>
</dbReference>
<dbReference type="InterPro" id="IPR011990">
    <property type="entry name" value="TPR-like_helical_dom_sf"/>
</dbReference>
<dbReference type="AlphaFoldDB" id="A0A382AKV3"/>
<dbReference type="Gene3D" id="1.25.40.10">
    <property type="entry name" value="Tetratricopeptide repeat domain"/>
    <property type="match status" value="1"/>
</dbReference>